<dbReference type="OrthoDB" id="9991317at2759"/>
<dbReference type="Pfam" id="PF12770">
    <property type="entry name" value="CHAT"/>
    <property type="match status" value="1"/>
</dbReference>
<accession>A0A6A6ZCP8</accession>
<dbReference type="Gene3D" id="1.25.40.10">
    <property type="entry name" value="Tetratricopeptide repeat domain"/>
    <property type="match status" value="1"/>
</dbReference>
<name>A0A6A6ZCP8_9PLEO</name>
<proteinExistence type="predicted"/>
<evidence type="ECO:0000313" key="3">
    <source>
        <dbReference type="Proteomes" id="UP000799424"/>
    </source>
</evidence>
<feature type="non-terminal residue" evidence="2">
    <location>
        <position position="1"/>
    </location>
</feature>
<keyword evidence="3" id="KW-1185">Reference proteome</keyword>
<reference evidence="2" key="1">
    <citation type="journal article" date="2020" name="Stud. Mycol.">
        <title>101 Dothideomycetes genomes: a test case for predicting lifestyles and emergence of pathogens.</title>
        <authorList>
            <person name="Haridas S."/>
            <person name="Albert R."/>
            <person name="Binder M."/>
            <person name="Bloem J."/>
            <person name="Labutti K."/>
            <person name="Salamov A."/>
            <person name="Andreopoulos B."/>
            <person name="Baker S."/>
            <person name="Barry K."/>
            <person name="Bills G."/>
            <person name="Bluhm B."/>
            <person name="Cannon C."/>
            <person name="Castanera R."/>
            <person name="Culley D."/>
            <person name="Daum C."/>
            <person name="Ezra D."/>
            <person name="Gonzalez J."/>
            <person name="Henrissat B."/>
            <person name="Kuo A."/>
            <person name="Liang C."/>
            <person name="Lipzen A."/>
            <person name="Lutzoni F."/>
            <person name="Magnuson J."/>
            <person name="Mondo S."/>
            <person name="Nolan M."/>
            <person name="Ohm R."/>
            <person name="Pangilinan J."/>
            <person name="Park H.-J."/>
            <person name="Ramirez L."/>
            <person name="Alfaro M."/>
            <person name="Sun H."/>
            <person name="Tritt A."/>
            <person name="Yoshinaga Y."/>
            <person name="Zwiers L.-H."/>
            <person name="Turgeon B."/>
            <person name="Goodwin S."/>
            <person name="Spatafora J."/>
            <person name="Crous P."/>
            <person name="Grigoriev I."/>
        </authorList>
    </citation>
    <scope>NUCLEOTIDE SEQUENCE</scope>
    <source>
        <strain evidence="2">CBS 113818</strain>
    </source>
</reference>
<protein>
    <recommendedName>
        <fullName evidence="1">CHAT domain-containing protein</fullName>
    </recommendedName>
</protein>
<dbReference type="AlphaFoldDB" id="A0A6A6ZCP8"/>
<sequence>LSKRYSRGGNLNDLELAIAVGRKALRMMPLQLEFRRDETNKRRAHVLMYGSCLNNLSNRLRSRYERTGKMADLDDAIRYLRFACQFGDLAPQDYLASWLNNLATMIRNRYYRISHIPNLEEAVQIARDSVGKTPVGHKSRGTRLSNLGNHIQMLYERTGDVKYITEAIETARLGVSCCTPGTLDYAATLDNLATKLSWKAIKDEDVSAQEEAIRLSREAADILPPDHPEQASYLHNYARQLKLFRIEEKAELRRLWSQAWKSFNSPYVVRLQAARFLTDFLLDSNKLADAYDLSMEVIDFLPQIHNKSLTLHDQQFVATLFSGFATHACSLALHFKESPAKALDLLERGRGVMLSLMTDETKDRKAPTSEQMMCAAADGAIVVFNITTLRSDAIVVMDTEMKHFHLPNLGAARTQEWLQKNLTGGSPRERGTKNKAYRNFLTWLWKSGVKTIMDGLQYTFNADLTQLPRVWWIGTGLASFLPFHAAGDFSMGLAESALCRVISSHSPTIKSLIHTKARASRNIPGRALRNQLIVTMSKTPGEEDLPGVIEEAVAVVCATLEERAHVVALSQPNPEQVLREIDQCDAAHFACHGISHSYGPLWSGLILQESSTQQDVITVRDICESQHRHRELAYLSACSTAQSRSDGLVDEVLHVVSSFQVAGFNHVVGCLWPSDDAVCARIAASFYSTLNAGFISKHGDKAAPLAFQMAVLEIKLDKEYQKRPLDWAQYVHYGA</sequence>
<gene>
    <name evidence="2" type="ORF">CC86DRAFT_246522</name>
</gene>
<dbReference type="EMBL" id="MU006262">
    <property type="protein sequence ID" value="KAF2818084.1"/>
    <property type="molecule type" value="Genomic_DNA"/>
</dbReference>
<dbReference type="InterPro" id="IPR024983">
    <property type="entry name" value="CHAT_dom"/>
</dbReference>
<feature type="domain" description="CHAT" evidence="1">
    <location>
        <begin position="463"/>
        <end position="735"/>
    </location>
</feature>
<dbReference type="InterPro" id="IPR011990">
    <property type="entry name" value="TPR-like_helical_dom_sf"/>
</dbReference>
<evidence type="ECO:0000259" key="1">
    <source>
        <dbReference type="Pfam" id="PF12770"/>
    </source>
</evidence>
<evidence type="ECO:0000313" key="2">
    <source>
        <dbReference type="EMBL" id="KAF2818084.1"/>
    </source>
</evidence>
<dbReference type="Pfam" id="PF13374">
    <property type="entry name" value="TPR_10"/>
    <property type="match status" value="1"/>
</dbReference>
<dbReference type="Proteomes" id="UP000799424">
    <property type="component" value="Unassembled WGS sequence"/>
</dbReference>
<organism evidence="2 3">
    <name type="scientific">Ophiobolus disseminans</name>
    <dbReference type="NCBI Taxonomy" id="1469910"/>
    <lineage>
        <taxon>Eukaryota</taxon>
        <taxon>Fungi</taxon>
        <taxon>Dikarya</taxon>
        <taxon>Ascomycota</taxon>
        <taxon>Pezizomycotina</taxon>
        <taxon>Dothideomycetes</taxon>
        <taxon>Pleosporomycetidae</taxon>
        <taxon>Pleosporales</taxon>
        <taxon>Pleosporineae</taxon>
        <taxon>Phaeosphaeriaceae</taxon>
        <taxon>Ophiobolus</taxon>
    </lineage>
</organism>
<feature type="non-terminal residue" evidence="2">
    <location>
        <position position="735"/>
    </location>
</feature>